<feature type="domain" description="Soluble ligand binding" evidence="4">
    <location>
        <begin position="1137"/>
        <end position="1181"/>
    </location>
</feature>
<evidence type="ECO:0000259" key="4">
    <source>
        <dbReference type="Pfam" id="PF10531"/>
    </source>
</evidence>
<dbReference type="PATRIC" id="fig|1453497.3.peg.693"/>
<organism evidence="5 6">
    <name type="scientific">Kosmotoga arenicorallina S304</name>
    <dbReference type="NCBI Taxonomy" id="1453497"/>
    <lineage>
        <taxon>Bacteria</taxon>
        <taxon>Thermotogati</taxon>
        <taxon>Thermotogota</taxon>
        <taxon>Thermotogae</taxon>
        <taxon>Kosmotogales</taxon>
        <taxon>Kosmotogaceae</taxon>
        <taxon>Kosmotoga</taxon>
    </lineage>
</organism>
<feature type="domain" description="Soluble ligand binding" evidence="4">
    <location>
        <begin position="820"/>
        <end position="863"/>
    </location>
</feature>
<reference evidence="5 6" key="1">
    <citation type="submission" date="2014-02" db="EMBL/GenBank/DDBJ databases">
        <title>Kosmotoga genome sequencing.</title>
        <authorList>
            <person name="Pollo S.M."/>
            <person name="Charchuk R."/>
            <person name="Nesbo C.L."/>
        </authorList>
    </citation>
    <scope>NUCLEOTIDE SEQUENCE [LARGE SCALE GENOMIC DNA]</scope>
    <source>
        <strain evidence="5 6">S304</strain>
    </source>
</reference>
<dbReference type="RefSeq" id="WP_068345593.1">
    <property type="nucleotide sequence ID" value="NZ_JFHK01000002.1"/>
</dbReference>
<dbReference type="PROSITE" id="PS50889">
    <property type="entry name" value="S4"/>
    <property type="match status" value="1"/>
</dbReference>
<name>A0A182C815_9BACT</name>
<accession>A0A182C815</accession>
<dbReference type="GO" id="GO:0003723">
    <property type="term" value="F:RNA binding"/>
    <property type="evidence" value="ECO:0007669"/>
    <property type="project" value="UniProtKB-KW"/>
</dbReference>
<feature type="domain" description="Soluble ligand binding" evidence="4">
    <location>
        <begin position="1378"/>
        <end position="1426"/>
    </location>
</feature>
<feature type="domain" description="Soluble ligand binding" evidence="4">
    <location>
        <begin position="1219"/>
        <end position="1267"/>
    </location>
</feature>
<dbReference type="PANTHER" id="PTHR33619">
    <property type="entry name" value="POLYSACCHARIDE EXPORT PROTEIN GFCE-RELATED"/>
    <property type="match status" value="1"/>
</dbReference>
<protein>
    <recommendedName>
        <fullName evidence="7">Polysaccharide export protein</fullName>
    </recommendedName>
</protein>
<dbReference type="InterPro" id="IPR049712">
    <property type="entry name" value="Poly_export"/>
</dbReference>
<dbReference type="Pfam" id="PF02563">
    <property type="entry name" value="Poly_export"/>
    <property type="match status" value="1"/>
</dbReference>
<gene>
    <name evidence="5" type="ORF">AT15_03510</name>
</gene>
<evidence type="ECO:0000313" key="6">
    <source>
        <dbReference type="Proteomes" id="UP000077339"/>
    </source>
</evidence>
<feature type="domain" description="Polysaccharide export protein N-terminal" evidence="3">
    <location>
        <begin position="19"/>
        <end position="91"/>
    </location>
</feature>
<dbReference type="Pfam" id="PF10531">
    <property type="entry name" value="SLBB"/>
    <property type="match status" value="12"/>
</dbReference>
<proteinExistence type="predicted"/>
<evidence type="ECO:0000256" key="1">
    <source>
        <dbReference type="ARBA" id="ARBA00022729"/>
    </source>
</evidence>
<evidence type="ECO:0000259" key="3">
    <source>
        <dbReference type="Pfam" id="PF02563"/>
    </source>
</evidence>
<dbReference type="Gene3D" id="3.30.1950.10">
    <property type="entry name" value="wza like domain"/>
    <property type="match status" value="1"/>
</dbReference>
<keyword evidence="2" id="KW-0694">RNA-binding</keyword>
<comment type="caution">
    <text evidence="5">The sequence shown here is derived from an EMBL/GenBank/DDBJ whole genome shotgun (WGS) entry which is preliminary data.</text>
</comment>
<keyword evidence="6" id="KW-1185">Reference proteome</keyword>
<dbReference type="InterPro" id="IPR003715">
    <property type="entry name" value="Poly_export_N"/>
</dbReference>
<evidence type="ECO:0000256" key="2">
    <source>
        <dbReference type="PROSITE-ProRule" id="PRU00182"/>
    </source>
</evidence>
<dbReference type="OrthoDB" id="8291at2"/>
<evidence type="ECO:0008006" key="7">
    <source>
        <dbReference type="Google" id="ProtNLM"/>
    </source>
</evidence>
<feature type="domain" description="Soluble ligand binding" evidence="4">
    <location>
        <begin position="737"/>
        <end position="781"/>
    </location>
</feature>
<feature type="domain" description="Soluble ligand binding" evidence="4">
    <location>
        <begin position="1456"/>
        <end position="1498"/>
    </location>
</feature>
<feature type="domain" description="Soluble ligand binding" evidence="4">
    <location>
        <begin position="1620"/>
        <end position="1660"/>
    </location>
</feature>
<dbReference type="Gene3D" id="3.10.560.10">
    <property type="entry name" value="Outer membrane lipoprotein wza domain like"/>
    <property type="match status" value="13"/>
</dbReference>
<sequence>MKRSVLIVTFLVLAVIALAAYQLRTGDTIRIYVYSHEELTVDVSVGPDGWITIPPIGSLKVLGKTLDEVSAELKKSYSNLVTDPKVTVSVQEYAPFIYYILGEVRNPGSVILSTQRASIAQLIAAAGGLEETADERQFQIVKSDGKRIIVDIEGYPEDTKLTNVFLEPGDSLFVLNGYNSWIKVIGEVNNPGIFKYMDGITLTRVIAEAGGVKETGDPEEIAVITRLGNSTQRKIYNLNDIFAGKSSDPLLKEGSSVIVNSVSQKAVKVIGEVRNPGVVPYRKGITLLRAVSDAGGFASTAGKSALVISGKDSSSYDIKSLLEGTVEDPSLIPGSTIVIPKEMEKYVYLLAQDFSGRIDFSTDEKITLRNVLLKTGKYLPDSDEIIEVIAPDGTKTKVPMKELATKDIELSSGALITLTQALNFAYVAGEVSKPGVQYLERYEESTLRNVLIKAGIKTESAGTIEVISNGKKVYSLENALVSEDVVAAGSVIIVNKEPEKYVYLVGEGFEGGKLELTADEPLTLKSVLARLNLLPVIANRSVKVISRTGESTIDTSILEKEDIILEPGVVLNLEGLFTKIYVFGEVQKPGLVLIGPDTIPSIANILSKAGGLLTTAGEIQLIEDGNISTFTLDPVLLTSTVLNNNTVLYVDKQPERFVYFISGKNGGRIDFTEAENPTLRNLLSKLNMLDLESSTSLTLYSPDGNIKEVSMSYLLDKDIPLEYGSIVVDRYTGREIKVLGEVKNPGAFAPNTASDFKLSSAIAAMGGLLETADRNNILLIDPSSDKPVTVDFDSLLSQGKDYPLKPGMTVFVPKMLDKYAYITGEVKVPGIKEFSSEERFTLGALIAKAGGITPDASEVQVISSKGKKVLSLGDAVISSEGLLPGTLVHVVKNLERYVYIVSAEKGGRINFASSEKLTLKTALVKAGLLDYRLEKEIVIQKPDGSQQQIILNSLRNNDVALEPGSVIVYPEPGVSIYVLGAVNSPGKITFEPGEVPTLTKALTLAGGTSIGFSGYISISDDKEIKEVELDSILRGKSADPVLSDYTMLFVQEASDRYVYLISPNTGGRVEFEKNEKMTLKTLLAKKNYLGPKMNGQVVLQYPDGRKMIFDLVELESRDLSLAGGTIVMFPDALRELYVLGAVYNPGVKIFEPSESLNLTSLISKAGGLLETAHESEVYITYPSGKSVTANLKDILEGKSRDIMLESRTLVYVPFFKPVKVNVLGGVNSPSIVEFGPDETPTLLNAIAKAGGIKKNASDTVRLGKGEGSYRWLDLIENVDLPVEDGTVIYVPEDTERYVYVLGQVYKPGRIDFDKYEKITLASVIAKAGGVLSSASDEIKILQNDGRIKTAKLSELENKLDNPEILSGSTIIVNEATTKITILGQVRNPGTYIFGRKDTPTIAAAIARAGGINDINAVESILLYNNGELEELGDFTADKVPIQGEALIYVKPVKELVFTVIGEVRNPGSFIYTSKHYPSLVELLTRAGGIKANAEEVQIIQTDSFEVLSVDEAKRSIEPFKNEVIIIVAGTGRRFISVVGEVKNPGLIDLGQFEKSVNLGEAIAQAGGFVNNSVEYVEVIGPDLKKNILPLNGDNLAKALSFELEAGSTVYVPQNYLKILVLGEVENPGVVSYTTDITLLDAIALCGGFTPDAYKNVLLINYSGDEPEIEYVDLAGNKVSKGALKLDPGDVIYVPQSRYIDIKEVLNFISSVLNITGAGLHLLNPTAY</sequence>
<feature type="domain" description="Soluble ligand binding" evidence="4">
    <location>
        <begin position="183"/>
        <end position="226"/>
    </location>
</feature>
<feature type="domain" description="Soluble ligand binding" evidence="4">
    <location>
        <begin position="1535"/>
        <end position="1571"/>
    </location>
</feature>
<feature type="domain" description="Soluble ligand binding" evidence="4">
    <location>
        <begin position="97"/>
        <end position="150"/>
    </location>
</feature>
<keyword evidence="1" id="KW-0732">Signal</keyword>
<dbReference type="Proteomes" id="UP000077339">
    <property type="component" value="Unassembled WGS sequence"/>
</dbReference>
<dbReference type="PANTHER" id="PTHR33619:SF3">
    <property type="entry name" value="POLYSACCHARIDE EXPORT PROTEIN GFCE-RELATED"/>
    <property type="match status" value="1"/>
</dbReference>
<feature type="domain" description="Soluble ligand binding" evidence="4">
    <location>
        <begin position="267"/>
        <end position="303"/>
    </location>
</feature>
<dbReference type="EMBL" id="JFHK01000002">
    <property type="protein sequence ID" value="OAA31904.1"/>
    <property type="molecule type" value="Genomic_DNA"/>
</dbReference>
<dbReference type="InterPro" id="IPR019554">
    <property type="entry name" value="Soluble_ligand-bd"/>
</dbReference>
<feature type="domain" description="Soluble ligand binding" evidence="4">
    <location>
        <begin position="1297"/>
        <end position="1340"/>
    </location>
</feature>
<dbReference type="GO" id="GO:0015159">
    <property type="term" value="F:polysaccharide transmembrane transporter activity"/>
    <property type="evidence" value="ECO:0007669"/>
    <property type="project" value="InterPro"/>
</dbReference>
<evidence type="ECO:0000313" key="5">
    <source>
        <dbReference type="EMBL" id="OAA31904.1"/>
    </source>
</evidence>
<dbReference type="STRING" id="1453497.AT15_03510"/>